<dbReference type="PANTHER" id="PTHR33908">
    <property type="entry name" value="MANNOSYLTRANSFERASE YKCB-RELATED"/>
    <property type="match status" value="1"/>
</dbReference>
<proteinExistence type="predicted"/>
<feature type="transmembrane region" description="Helical" evidence="9">
    <location>
        <begin position="20"/>
        <end position="37"/>
    </location>
</feature>
<feature type="transmembrane region" description="Helical" evidence="9">
    <location>
        <begin position="386"/>
        <end position="407"/>
    </location>
</feature>
<dbReference type="AlphaFoldDB" id="A0A937X8G5"/>
<dbReference type="SUPFAM" id="SSF48452">
    <property type="entry name" value="TPR-like"/>
    <property type="match status" value="1"/>
</dbReference>
<evidence type="ECO:0000256" key="5">
    <source>
        <dbReference type="ARBA" id="ARBA00022692"/>
    </source>
</evidence>
<name>A0A937X8G5_UNCEI</name>
<evidence type="ECO:0000313" key="10">
    <source>
        <dbReference type="EMBL" id="MBM3317110.1"/>
    </source>
</evidence>
<dbReference type="InterPro" id="IPR019734">
    <property type="entry name" value="TPR_rpt"/>
</dbReference>
<dbReference type="GO" id="GO:0005886">
    <property type="term" value="C:plasma membrane"/>
    <property type="evidence" value="ECO:0007669"/>
    <property type="project" value="UniProtKB-SubCell"/>
</dbReference>
<evidence type="ECO:0000256" key="1">
    <source>
        <dbReference type="ARBA" id="ARBA00004651"/>
    </source>
</evidence>
<dbReference type="PANTHER" id="PTHR33908:SF11">
    <property type="entry name" value="MEMBRANE PROTEIN"/>
    <property type="match status" value="1"/>
</dbReference>
<dbReference type="InterPro" id="IPR011990">
    <property type="entry name" value="TPR-like_helical_dom_sf"/>
</dbReference>
<evidence type="ECO:0000256" key="9">
    <source>
        <dbReference type="SAM" id="Phobius"/>
    </source>
</evidence>
<feature type="transmembrane region" description="Helical" evidence="9">
    <location>
        <begin position="450"/>
        <end position="469"/>
    </location>
</feature>
<evidence type="ECO:0000256" key="3">
    <source>
        <dbReference type="ARBA" id="ARBA00022676"/>
    </source>
</evidence>
<dbReference type="EMBL" id="VGIY01000077">
    <property type="protein sequence ID" value="MBM3317110.1"/>
    <property type="molecule type" value="Genomic_DNA"/>
</dbReference>
<keyword evidence="8" id="KW-0802">TPR repeat</keyword>
<feature type="transmembrane region" description="Helical" evidence="9">
    <location>
        <begin position="357"/>
        <end position="380"/>
    </location>
</feature>
<evidence type="ECO:0008006" key="12">
    <source>
        <dbReference type="Google" id="ProtNLM"/>
    </source>
</evidence>
<dbReference type="PROSITE" id="PS50005">
    <property type="entry name" value="TPR"/>
    <property type="match status" value="1"/>
</dbReference>
<keyword evidence="4" id="KW-0808">Transferase</keyword>
<keyword evidence="7 9" id="KW-0472">Membrane</keyword>
<feature type="transmembrane region" description="Helical" evidence="9">
    <location>
        <begin position="98"/>
        <end position="117"/>
    </location>
</feature>
<feature type="transmembrane region" description="Helical" evidence="9">
    <location>
        <begin position="414"/>
        <end position="430"/>
    </location>
</feature>
<dbReference type="InterPro" id="IPR050297">
    <property type="entry name" value="LipidA_mod_glycosyltrf_83"/>
</dbReference>
<feature type="transmembrane region" description="Helical" evidence="9">
    <location>
        <begin position="167"/>
        <end position="197"/>
    </location>
</feature>
<evidence type="ECO:0000256" key="8">
    <source>
        <dbReference type="PROSITE-ProRule" id="PRU00339"/>
    </source>
</evidence>
<accession>A0A937X8G5</accession>
<comment type="subcellular location">
    <subcellularLocation>
        <location evidence="1">Cell membrane</location>
        <topology evidence="1">Multi-pass membrane protein</topology>
    </subcellularLocation>
</comment>
<dbReference type="Gene3D" id="1.25.40.10">
    <property type="entry name" value="Tetratricopeptide repeat domain"/>
    <property type="match status" value="1"/>
</dbReference>
<feature type="repeat" description="TPR" evidence="8">
    <location>
        <begin position="510"/>
        <end position="543"/>
    </location>
</feature>
<dbReference type="GO" id="GO:0009103">
    <property type="term" value="P:lipopolysaccharide biosynthetic process"/>
    <property type="evidence" value="ECO:0007669"/>
    <property type="project" value="UniProtKB-ARBA"/>
</dbReference>
<reference evidence="10" key="1">
    <citation type="submission" date="2019-03" db="EMBL/GenBank/DDBJ databases">
        <title>Lake Tanganyika Metagenome-Assembled Genomes (MAGs).</title>
        <authorList>
            <person name="Tran P."/>
        </authorList>
    </citation>
    <scope>NUCLEOTIDE SEQUENCE</scope>
    <source>
        <strain evidence="10">M_DeepCast_400m_m2_100</strain>
    </source>
</reference>
<dbReference type="Proteomes" id="UP000748308">
    <property type="component" value="Unassembled WGS sequence"/>
</dbReference>
<evidence type="ECO:0000256" key="7">
    <source>
        <dbReference type="ARBA" id="ARBA00023136"/>
    </source>
</evidence>
<dbReference type="SMART" id="SM00028">
    <property type="entry name" value="TPR"/>
    <property type="match status" value="4"/>
</dbReference>
<keyword evidence="6 9" id="KW-1133">Transmembrane helix</keyword>
<keyword evidence="3" id="KW-0328">Glycosyltransferase</keyword>
<comment type="caution">
    <text evidence="10">The sequence shown here is derived from an EMBL/GenBank/DDBJ whole genome shotgun (WGS) entry which is preliminary data.</text>
</comment>
<evidence type="ECO:0000313" key="11">
    <source>
        <dbReference type="Proteomes" id="UP000748308"/>
    </source>
</evidence>
<keyword evidence="2" id="KW-1003">Cell membrane</keyword>
<evidence type="ECO:0000256" key="4">
    <source>
        <dbReference type="ARBA" id="ARBA00022679"/>
    </source>
</evidence>
<feature type="transmembrane region" description="Helical" evidence="9">
    <location>
        <begin position="138"/>
        <end position="161"/>
    </location>
</feature>
<evidence type="ECO:0000256" key="6">
    <source>
        <dbReference type="ARBA" id="ARBA00022989"/>
    </source>
</evidence>
<evidence type="ECO:0000256" key="2">
    <source>
        <dbReference type="ARBA" id="ARBA00022475"/>
    </source>
</evidence>
<organism evidence="10 11">
    <name type="scientific">Eiseniibacteriota bacterium</name>
    <dbReference type="NCBI Taxonomy" id="2212470"/>
    <lineage>
        <taxon>Bacteria</taxon>
        <taxon>Candidatus Eiseniibacteriota</taxon>
    </lineage>
</organism>
<protein>
    <recommendedName>
        <fullName evidence="12">Tetratricopeptide repeat protein</fullName>
    </recommendedName>
</protein>
<sequence length="713" mass="75086">MGGKRRASPGPAWLATDKGLALALALLALLVRLLYLLESSGNPFRLHLGLDPANYDAWARTILGGAPFGPEPFFQAPLYPYFLSACYALLGGDPRGPLWIQALLGAAATYFGARIGGRAWGRPGLLFTGAALALYKPAVFYTGVLLVPTLATLLLALALWFAPRRPLLSGIWVGLATLAHPVLLPGGLLAAFALAALEPGPPAGTAGPTARGDAGGPGGSRMPAARALARLLVGTGLAILPATAHNLAVSGRFVPLAVNAGINLYIGNGPGANGFYRSPFGMRGEQDPLGIAEAARQAGRRLDPLEADAFWRSQAREALRADPARATLLFLRKAYFALHAYETPQIESLDFEKRYSLLLRLPILPNWIALLALGVGALLISRRRALTGLLLLSVLASAGAIAVFFVAGRFRMPLHLLLALAGSGGLAALWRDRAASLPPASLPPAGRRLAAAGVAAAALLLFAPNWLGVSRTLSFAQYHYRLGLIAEERGDQEGAMREYAAALALDATVARANINLGLLAARAGELDRAQGLLERGAALDPRSARAHLALGQIRQLRGDLPGAVRLYEQAWAADSAFTRALESLATTWYLLGDLERAQALSRELVDRAGAQSPLLQRVRFLGERIAERRDGGIPVWSGVAQAEGDLAQAGGDMELAEARYAQALESDPHDRPALLEAARLAARRGDAAAAAARAARFVEAGGPAAMVEPLLRP</sequence>
<dbReference type="GO" id="GO:0016763">
    <property type="term" value="F:pentosyltransferase activity"/>
    <property type="evidence" value="ECO:0007669"/>
    <property type="project" value="TreeGrafter"/>
</dbReference>
<keyword evidence="5 9" id="KW-0812">Transmembrane</keyword>
<gene>
    <name evidence="10" type="ORF">FJY75_04575</name>
</gene>